<dbReference type="AlphaFoldDB" id="B8D026"/>
<gene>
    <name evidence="1" type="ordered locus">Hore_21330</name>
</gene>
<dbReference type="eggNOG" id="ENOG50330ZW">
    <property type="taxonomic scope" value="Bacteria"/>
</dbReference>
<reference evidence="1 2" key="1">
    <citation type="journal article" date="2009" name="PLoS ONE">
        <title>Genome analysis of the anaerobic thermohalophilic bacterium Halothermothrix orenii.</title>
        <authorList>
            <person name="Mavromatis K."/>
            <person name="Ivanova N."/>
            <person name="Anderson I."/>
            <person name="Lykidis A."/>
            <person name="Hooper S.D."/>
            <person name="Sun H."/>
            <person name="Kunin V."/>
            <person name="Lapidus A."/>
            <person name="Hugenholtz P."/>
            <person name="Patel B."/>
            <person name="Kyrpides N.C."/>
        </authorList>
    </citation>
    <scope>NUCLEOTIDE SEQUENCE [LARGE SCALE GENOMIC DNA]</scope>
    <source>
        <strain evidence="2">H 168 / OCM 544 / DSM 9562</strain>
    </source>
</reference>
<name>B8D026_HALOH</name>
<dbReference type="EMBL" id="CP001098">
    <property type="protein sequence ID" value="ACL70878.1"/>
    <property type="molecule type" value="Genomic_DNA"/>
</dbReference>
<evidence type="ECO:0000313" key="2">
    <source>
        <dbReference type="Proteomes" id="UP000000719"/>
    </source>
</evidence>
<sequence>MKVLLALLNISIFLAIVIGASKYFYFTYLKRFTTKILHKYNYTLDDLKYSFEEIIYFVTLPTNNPLIINSSLDDLYIEKEFISHVYPTINGLKIILKTPDSRDMLVAYLARDKFRIPLLEKMVYVGKIDSQTYTRMTAYKLVHPHTINEIKEEVHRQLKSKRY</sequence>
<proteinExistence type="predicted"/>
<protein>
    <submittedName>
        <fullName evidence="1">Uncharacterized protein</fullName>
    </submittedName>
</protein>
<accession>B8D026</accession>
<dbReference type="RefSeq" id="WP_015923847.1">
    <property type="nucleotide sequence ID" value="NC_011899.1"/>
</dbReference>
<evidence type="ECO:0000313" key="1">
    <source>
        <dbReference type="EMBL" id="ACL70878.1"/>
    </source>
</evidence>
<dbReference type="KEGG" id="hor:Hore_21330"/>
<dbReference type="HOGENOM" id="CLU_137879_0_0_9"/>
<dbReference type="Proteomes" id="UP000000719">
    <property type="component" value="Chromosome"/>
</dbReference>
<organism evidence="1 2">
    <name type="scientific">Halothermothrix orenii (strain H 168 / OCM 544 / DSM 9562)</name>
    <dbReference type="NCBI Taxonomy" id="373903"/>
    <lineage>
        <taxon>Bacteria</taxon>
        <taxon>Bacillati</taxon>
        <taxon>Bacillota</taxon>
        <taxon>Clostridia</taxon>
        <taxon>Halanaerobiales</taxon>
        <taxon>Halothermotrichaceae</taxon>
        <taxon>Halothermothrix</taxon>
    </lineage>
</organism>
<keyword evidence="2" id="KW-1185">Reference proteome</keyword>
<dbReference type="OrthoDB" id="2355866at2"/>